<comment type="similarity">
    <text evidence="7">Belongs to the transcriptional regulatory Rex family.</text>
</comment>
<keyword evidence="4 7" id="KW-0520">NAD</keyword>
<dbReference type="SMART" id="SM00881">
    <property type="entry name" value="CoA_binding"/>
    <property type="match status" value="1"/>
</dbReference>
<evidence type="ECO:0000256" key="2">
    <source>
        <dbReference type="ARBA" id="ARBA00022491"/>
    </source>
</evidence>
<dbReference type="Gene3D" id="1.10.10.10">
    <property type="entry name" value="Winged helix-like DNA-binding domain superfamily/Winged helix DNA-binding domain"/>
    <property type="match status" value="1"/>
</dbReference>
<dbReference type="EMBL" id="NPEZ01000009">
    <property type="protein sequence ID" value="OZT76241.1"/>
    <property type="molecule type" value="Genomic_DNA"/>
</dbReference>
<evidence type="ECO:0000256" key="4">
    <source>
        <dbReference type="ARBA" id="ARBA00023027"/>
    </source>
</evidence>
<organism evidence="9 10">
    <name type="scientific">Salinicoccus roseus</name>
    <dbReference type="NCBI Taxonomy" id="45670"/>
    <lineage>
        <taxon>Bacteria</taxon>
        <taxon>Bacillati</taxon>
        <taxon>Bacillota</taxon>
        <taxon>Bacilli</taxon>
        <taxon>Bacillales</taxon>
        <taxon>Staphylococcaceae</taxon>
        <taxon>Salinicoccus</taxon>
    </lineage>
</organism>
<evidence type="ECO:0000256" key="1">
    <source>
        <dbReference type="ARBA" id="ARBA00022490"/>
    </source>
</evidence>
<accession>A0A265E3U9</accession>
<evidence type="ECO:0000256" key="3">
    <source>
        <dbReference type="ARBA" id="ARBA00023015"/>
    </source>
</evidence>
<dbReference type="PANTHER" id="PTHR35786">
    <property type="entry name" value="REDOX-SENSING TRANSCRIPTIONAL REPRESSOR REX"/>
    <property type="match status" value="1"/>
</dbReference>
<dbReference type="InterPro" id="IPR036388">
    <property type="entry name" value="WH-like_DNA-bd_sf"/>
</dbReference>
<dbReference type="GO" id="GO:0051775">
    <property type="term" value="P:response to redox state"/>
    <property type="evidence" value="ECO:0007669"/>
    <property type="project" value="InterPro"/>
</dbReference>
<keyword evidence="6 7" id="KW-0804">Transcription</keyword>
<feature type="binding site" evidence="7">
    <location>
        <begin position="111"/>
        <end position="116"/>
    </location>
    <ligand>
        <name>NAD(+)</name>
        <dbReference type="ChEBI" id="CHEBI:57540"/>
    </ligand>
</feature>
<dbReference type="InterPro" id="IPR003781">
    <property type="entry name" value="CoA-bd"/>
</dbReference>
<dbReference type="OrthoDB" id="9784760at2"/>
<dbReference type="GO" id="GO:0003677">
    <property type="term" value="F:DNA binding"/>
    <property type="evidence" value="ECO:0007669"/>
    <property type="project" value="UniProtKB-UniRule"/>
</dbReference>
<dbReference type="Gene3D" id="3.40.50.720">
    <property type="entry name" value="NAD(P)-binding Rossmann-like Domain"/>
    <property type="match status" value="1"/>
</dbReference>
<evidence type="ECO:0000313" key="10">
    <source>
        <dbReference type="Proteomes" id="UP000216682"/>
    </source>
</evidence>
<keyword evidence="1 7" id="KW-0963">Cytoplasm</keyword>
<dbReference type="PANTHER" id="PTHR35786:SF1">
    <property type="entry name" value="REDOX-SENSING TRANSCRIPTIONAL REPRESSOR REX 1"/>
    <property type="match status" value="1"/>
</dbReference>
<dbReference type="SUPFAM" id="SSF46785">
    <property type="entry name" value="Winged helix' DNA-binding domain"/>
    <property type="match status" value="1"/>
</dbReference>
<evidence type="ECO:0000256" key="6">
    <source>
        <dbReference type="ARBA" id="ARBA00023163"/>
    </source>
</evidence>
<comment type="caution">
    <text evidence="9">The sequence shown here is derived from an EMBL/GenBank/DDBJ whole genome shotgun (WGS) entry which is preliminary data.</text>
</comment>
<evidence type="ECO:0000256" key="7">
    <source>
        <dbReference type="HAMAP-Rule" id="MF_01131"/>
    </source>
</evidence>
<dbReference type="Proteomes" id="UP000216682">
    <property type="component" value="Unassembled WGS sequence"/>
</dbReference>
<dbReference type="GO" id="GO:0045892">
    <property type="term" value="P:negative regulation of DNA-templated transcription"/>
    <property type="evidence" value="ECO:0007669"/>
    <property type="project" value="InterPro"/>
</dbReference>
<evidence type="ECO:0000256" key="5">
    <source>
        <dbReference type="ARBA" id="ARBA00023125"/>
    </source>
</evidence>
<dbReference type="GO" id="GO:0003700">
    <property type="term" value="F:DNA-binding transcription factor activity"/>
    <property type="evidence" value="ECO:0007669"/>
    <property type="project" value="UniProtKB-UniRule"/>
</dbReference>
<dbReference type="GO" id="GO:0005737">
    <property type="term" value="C:cytoplasm"/>
    <property type="evidence" value="ECO:0007669"/>
    <property type="project" value="UniProtKB-SubCell"/>
</dbReference>
<keyword evidence="2 7" id="KW-0678">Repressor</keyword>
<gene>
    <name evidence="7" type="primary">rex</name>
    <name evidence="9" type="ORF">CFN03_12725</name>
</gene>
<dbReference type="NCBIfam" id="NF003995">
    <property type="entry name" value="PRK05472.2-4"/>
    <property type="match status" value="1"/>
</dbReference>
<dbReference type="NCBIfam" id="NF003989">
    <property type="entry name" value="PRK05472.1-3"/>
    <property type="match status" value="1"/>
</dbReference>
<protein>
    <recommendedName>
        <fullName evidence="7">Redox-sensing transcriptional repressor Rex</fullName>
    </recommendedName>
</protein>
<dbReference type="Pfam" id="PF06971">
    <property type="entry name" value="Put_DNA-bind_N"/>
    <property type="match status" value="1"/>
</dbReference>
<dbReference type="NCBIfam" id="NF003996">
    <property type="entry name" value="PRK05472.2-5"/>
    <property type="match status" value="1"/>
</dbReference>
<dbReference type="HAMAP" id="MF_01131">
    <property type="entry name" value="Rex"/>
    <property type="match status" value="1"/>
</dbReference>
<dbReference type="NCBIfam" id="NF003991">
    <property type="entry name" value="PRK05472.1-5"/>
    <property type="match status" value="1"/>
</dbReference>
<keyword evidence="5 7" id="KW-0238">DNA-binding</keyword>
<proteinExistence type="inferred from homology"/>
<comment type="function">
    <text evidence="7">Modulates transcription in response to changes in cellular NADH/NAD(+) redox state.</text>
</comment>
<comment type="subunit">
    <text evidence="7">Homodimer.</text>
</comment>
<dbReference type="SUPFAM" id="SSF51735">
    <property type="entry name" value="NAD(P)-binding Rossmann-fold domains"/>
    <property type="match status" value="1"/>
</dbReference>
<sequence>MKIEICYNIPTECNKRGVGHLNSKKKIPNATMKRLPLYYRFFKNSEKSGVDRVSSREISEALDIDSATIRRDFSYFGELGRKGYGYNVKSLLNFFMEHIQGNEVKNVAIIGAGNLGSALLNYKFSNINDRMNVVAAFDSNDEIVGTSINDTLVYHPDELEDMVSRHNIDVAILTLPAEVSQAMAERLVDAGIKGILNFTPIRLDVNDGIYVHNIDLSVELQALFFYMKHI</sequence>
<dbReference type="InterPro" id="IPR022876">
    <property type="entry name" value="Tscrpt_rep_Rex"/>
</dbReference>
<feature type="DNA-binding region" description="H-T-H motif" evidence="7">
    <location>
        <begin position="37"/>
        <end position="76"/>
    </location>
</feature>
<name>A0A265E3U9_9STAP</name>
<keyword evidence="3 7" id="KW-0805">Transcription regulation</keyword>
<reference evidence="9 10" key="1">
    <citation type="submission" date="2017-07" db="EMBL/GenBank/DDBJ databases">
        <title>Shotgun whole genome sequences of three halophilic bacterial isolates.</title>
        <authorList>
            <person name="Pozzo T."/>
            <person name="Higdon S.M."/>
            <person name="Quillaguaman J."/>
        </authorList>
    </citation>
    <scope>NUCLEOTIDE SEQUENCE [LARGE SCALE GENOMIC DNA]</scope>
    <source>
        <strain evidence="9 10">BU-1</strain>
    </source>
</reference>
<evidence type="ECO:0000313" key="9">
    <source>
        <dbReference type="EMBL" id="OZT76241.1"/>
    </source>
</evidence>
<dbReference type="InterPro" id="IPR009718">
    <property type="entry name" value="Rex_DNA-bd_C_dom"/>
</dbReference>
<dbReference type="Pfam" id="PF02629">
    <property type="entry name" value="CoA_binding"/>
    <property type="match status" value="1"/>
</dbReference>
<feature type="domain" description="CoA-binding" evidence="8">
    <location>
        <begin position="101"/>
        <end position="202"/>
    </location>
</feature>
<dbReference type="InterPro" id="IPR058203">
    <property type="entry name" value="Rex_bacilli-type"/>
</dbReference>
<evidence type="ECO:0000259" key="8">
    <source>
        <dbReference type="SMART" id="SM00881"/>
    </source>
</evidence>
<dbReference type="AlphaFoldDB" id="A0A265E3U9"/>
<dbReference type="InterPro" id="IPR036291">
    <property type="entry name" value="NAD(P)-bd_dom_sf"/>
</dbReference>
<dbReference type="NCBIfam" id="NF003994">
    <property type="entry name" value="PRK05472.2-3"/>
    <property type="match status" value="1"/>
</dbReference>
<dbReference type="InterPro" id="IPR036390">
    <property type="entry name" value="WH_DNA-bd_sf"/>
</dbReference>
<comment type="subcellular location">
    <subcellularLocation>
        <location evidence="7">Cytoplasm</location>
    </subcellularLocation>
</comment>